<dbReference type="InterPro" id="IPR005181">
    <property type="entry name" value="SASA"/>
</dbReference>
<reference evidence="5 6" key="1">
    <citation type="submission" date="2018-08" db="EMBL/GenBank/DDBJ databases">
        <title>A genome reference for cultivated species of the human gut microbiota.</title>
        <authorList>
            <person name="Zou Y."/>
            <person name="Xue W."/>
            <person name="Luo G."/>
        </authorList>
    </citation>
    <scope>NUCLEOTIDE SEQUENCE [LARGE SCALE GENOMIC DNA]</scope>
    <source>
        <strain evidence="5 6">TM04-30</strain>
    </source>
</reference>
<sequence>MKQILFIFLFIYSLNVQAKVVLPTIYSDGMVLQRNQPIRIWGQAAPKEKVIVTFAGQQQVVNANTDGHWETRLSPLKEGGPYELQVLGKENQIEIKDILIGDVWLCSGQSNMQWVVNNVTNAEVEKKNANYPQIRTLNVPRRMELVPIDTINAKWTVCSPETVGSFSGVAYFFAKKVHEETHIPIGIINSSWGGTIIETWTSLEASNSISSEHLNCYTKEDKLLSPTKYFALKNKKAARNDYPSLVYNAMIHPLLSLSIKGVIWYQGENNVGNAEPYTDWLTCMIGDWRQRWKTELPFYIIQLPNFDSINKKPLWAEIREAQYKALSVSDTHLIVTSDLGEPHDLHPHNKQDIGMRVALQVLHHEYNRTDIFSESPMYQQMEIKGNKVVITFKNTGSGLEIRSRYGCLQGFSIAGEDKTFHWAQAQLKGNQVIVWSPNVTHPIAVRYNWENNPDGNLYNKDGLPACLFRTDNW</sequence>
<evidence type="ECO:0000313" key="4">
    <source>
        <dbReference type="EMBL" id="MDC1752464.1"/>
    </source>
</evidence>
<name>A0A412MM65_BACUN</name>
<evidence type="ECO:0000259" key="2">
    <source>
        <dbReference type="Pfam" id="PF03629"/>
    </source>
</evidence>
<dbReference type="PANTHER" id="PTHR22901">
    <property type="entry name" value="SIALATE O-ACETYLESTERASE"/>
    <property type="match status" value="1"/>
</dbReference>
<dbReference type="InterPro" id="IPR039329">
    <property type="entry name" value="SIAE"/>
</dbReference>
<dbReference type="AlphaFoldDB" id="A0A412MM65"/>
<dbReference type="Proteomes" id="UP001218502">
    <property type="component" value="Unassembled WGS sequence"/>
</dbReference>
<dbReference type="Pfam" id="PF03629">
    <property type="entry name" value="SASA"/>
    <property type="match status" value="1"/>
</dbReference>
<evidence type="ECO:0000313" key="5">
    <source>
        <dbReference type="EMBL" id="RGJ90424.1"/>
    </source>
</evidence>
<dbReference type="EMBL" id="JAQNQY010000007">
    <property type="protein sequence ID" value="MDC1752464.1"/>
    <property type="molecule type" value="Genomic_DNA"/>
</dbReference>
<organism evidence="5 6">
    <name type="scientific">Bacteroides uniformis</name>
    <dbReference type="NCBI Taxonomy" id="820"/>
    <lineage>
        <taxon>Bacteria</taxon>
        <taxon>Pseudomonadati</taxon>
        <taxon>Bacteroidota</taxon>
        <taxon>Bacteroidia</taxon>
        <taxon>Bacteroidales</taxon>
        <taxon>Bacteroidaceae</taxon>
        <taxon>Bacteroides</taxon>
    </lineage>
</organism>
<evidence type="ECO:0000256" key="1">
    <source>
        <dbReference type="ARBA" id="ARBA00022801"/>
    </source>
</evidence>
<protein>
    <submittedName>
        <fullName evidence="5">Sialate O-acetylesterase</fullName>
    </submittedName>
</protein>
<proteinExistence type="predicted"/>
<dbReference type="Proteomes" id="UP000487989">
    <property type="component" value="Unassembled WGS sequence"/>
</dbReference>
<dbReference type="GO" id="GO:0005975">
    <property type="term" value="P:carbohydrate metabolic process"/>
    <property type="evidence" value="ECO:0007669"/>
    <property type="project" value="TreeGrafter"/>
</dbReference>
<gene>
    <name evidence="5" type="ORF">DXD40_16475</name>
    <name evidence="3" type="ORF">GAP48_18390</name>
    <name evidence="4" type="ORF">POY80_08415</name>
</gene>
<dbReference type="RefSeq" id="WP_117689276.1">
    <property type="nucleotide sequence ID" value="NZ_JADMZQ010000026.1"/>
</dbReference>
<feature type="domain" description="Sialate O-acetylesterase" evidence="2">
    <location>
        <begin position="102"/>
        <end position="354"/>
    </location>
</feature>
<dbReference type="GO" id="GO:0001681">
    <property type="term" value="F:sialate O-acetylesterase activity"/>
    <property type="evidence" value="ECO:0007669"/>
    <property type="project" value="InterPro"/>
</dbReference>
<comment type="caution">
    <text evidence="5">The sequence shown here is derived from an EMBL/GenBank/DDBJ whole genome shotgun (WGS) entry which is preliminary data.</text>
</comment>
<dbReference type="Gene3D" id="3.40.50.1110">
    <property type="entry name" value="SGNH hydrolase"/>
    <property type="match status" value="1"/>
</dbReference>
<reference evidence="3 7" key="2">
    <citation type="journal article" date="2019" name="Nat. Med.">
        <title>A library of human gut bacterial isolates paired with longitudinal multiomics data enables mechanistic microbiome research.</title>
        <authorList>
            <person name="Poyet M."/>
            <person name="Groussin M."/>
            <person name="Gibbons S.M."/>
            <person name="Avila-Pacheco J."/>
            <person name="Jiang X."/>
            <person name="Kearney S.M."/>
            <person name="Perrotta A.R."/>
            <person name="Berdy B."/>
            <person name="Zhao S."/>
            <person name="Lieberman T.D."/>
            <person name="Swanson P.K."/>
            <person name="Smith M."/>
            <person name="Roesemann S."/>
            <person name="Alexander J.E."/>
            <person name="Rich S.A."/>
            <person name="Livny J."/>
            <person name="Vlamakis H."/>
            <person name="Clish C."/>
            <person name="Bullock K."/>
            <person name="Deik A."/>
            <person name="Scott J."/>
            <person name="Pierce K.A."/>
            <person name="Xavier R.J."/>
            <person name="Alm E.J."/>
        </authorList>
    </citation>
    <scope>NUCLEOTIDE SEQUENCE [LARGE SCALE GENOMIC DNA]</scope>
    <source>
        <strain evidence="3 7">BIOML-A3</strain>
    </source>
</reference>
<dbReference type="InterPro" id="IPR036514">
    <property type="entry name" value="SGNH_hydro_sf"/>
</dbReference>
<evidence type="ECO:0000313" key="3">
    <source>
        <dbReference type="EMBL" id="KAB4248514.1"/>
    </source>
</evidence>
<keyword evidence="1" id="KW-0378">Hydrolase</keyword>
<evidence type="ECO:0000313" key="7">
    <source>
        <dbReference type="Proteomes" id="UP000487989"/>
    </source>
</evidence>
<dbReference type="PANTHER" id="PTHR22901:SF0">
    <property type="entry name" value="SIALATE O-ACETYLESTERASE"/>
    <property type="match status" value="1"/>
</dbReference>
<dbReference type="EMBL" id="WCTJ01000038">
    <property type="protein sequence ID" value="KAB4248514.1"/>
    <property type="molecule type" value="Genomic_DNA"/>
</dbReference>
<dbReference type="EMBL" id="QSPV01000018">
    <property type="protein sequence ID" value="RGJ90424.1"/>
    <property type="molecule type" value="Genomic_DNA"/>
</dbReference>
<evidence type="ECO:0000313" key="6">
    <source>
        <dbReference type="Proteomes" id="UP000260844"/>
    </source>
</evidence>
<dbReference type="SUPFAM" id="SSF52266">
    <property type="entry name" value="SGNH hydrolase"/>
    <property type="match status" value="1"/>
</dbReference>
<accession>A0A412MM65</accession>
<dbReference type="Proteomes" id="UP000260844">
    <property type="component" value="Unassembled WGS sequence"/>
</dbReference>
<reference evidence="4" key="3">
    <citation type="submission" date="2022-10" db="EMBL/GenBank/DDBJ databases">
        <title>Human gut microbiome strain richness.</title>
        <authorList>
            <person name="Chen-Liaw A."/>
        </authorList>
    </citation>
    <scope>NUCLEOTIDE SEQUENCE</scope>
    <source>
        <strain evidence="4">A1_m1001262Bd0_191120</strain>
    </source>
</reference>